<evidence type="ECO:0000256" key="1">
    <source>
        <dbReference type="ARBA" id="ARBA00008857"/>
    </source>
</evidence>
<dbReference type="CDD" id="cd00397">
    <property type="entry name" value="DNA_BRE_C"/>
    <property type="match status" value="1"/>
</dbReference>
<dbReference type="AlphaFoldDB" id="Q7U742"/>
<keyword evidence="2" id="KW-0238">DNA-binding</keyword>
<evidence type="ECO:0000256" key="3">
    <source>
        <dbReference type="ARBA" id="ARBA00023172"/>
    </source>
</evidence>
<evidence type="ECO:0000313" key="6">
    <source>
        <dbReference type="Proteomes" id="UP000001422"/>
    </source>
</evidence>
<organism evidence="5 6">
    <name type="scientific">Parasynechococcus marenigrum (strain WH8102)</name>
    <dbReference type="NCBI Taxonomy" id="84588"/>
    <lineage>
        <taxon>Bacteria</taxon>
        <taxon>Bacillati</taxon>
        <taxon>Cyanobacteriota</taxon>
        <taxon>Cyanophyceae</taxon>
        <taxon>Synechococcales</taxon>
        <taxon>Prochlorococcaceae</taxon>
        <taxon>Parasynechococcus</taxon>
        <taxon>Parasynechococcus marenigrum</taxon>
    </lineage>
</organism>
<dbReference type="SUPFAM" id="SSF56349">
    <property type="entry name" value="DNA breaking-rejoining enzymes"/>
    <property type="match status" value="1"/>
</dbReference>
<evidence type="ECO:0000313" key="5">
    <source>
        <dbReference type="EMBL" id="CAE07659.1"/>
    </source>
</evidence>
<dbReference type="Proteomes" id="UP000001422">
    <property type="component" value="Chromosome"/>
</dbReference>
<name>Q7U742_PARMW</name>
<dbReference type="InterPro" id="IPR013762">
    <property type="entry name" value="Integrase-like_cat_sf"/>
</dbReference>
<dbReference type="InterPro" id="IPR011010">
    <property type="entry name" value="DNA_brk_join_enz"/>
</dbReference>
<dbReference type="Pfam" id="PF00589">
    <property type="entry name" value="Phage_integrase"/>
    <property type="match status" value="1"/>
</dbReference>
<dbReference type="GO" id="GO:0003677">
    <property type="term" value="F:DNA binding"/>
    <property type="evidence" value="ECO:0007669"/>
    <property type="project" value="UniProtKB-KW"/>
</dbReference>
<dbReference type="GO" id="GO:0006310">
    <property type="term" value="P:DNA recombination"/>
    <property type="evidence" value="ECO:0007669"/>
    <property type="project" value="UniProtKB-KW"/>
</dbReference>
<dbReference type="eggNOG" id="COG0582">
    <property type="taxonomic scope" value="Bacteria"/>
</dbReference>
<evidence type="ECO:0000256" key="2">
    <source>
        <dbReference type="ARBA" id="ARBA00023125"/>
    </source>
</evidence>
<dbReference type="Gene3D" id="1.10.443.10">
    <property type="entry name" value="Intergrase catalytic core"/>
    <property type="match status" value="1"/>
</dbReference>
<feature type="domain" description="Tyr recombinase" evidence="4">
    <location>
        <begin position="7"/>
        <end position="189"/>
    </location>
</feature>
<accession>Q7U742</accession>
<gene>
    <name evidence="5" type="ordered locus">SYNW1144</name>
</gene>
<dbReference type="PANTHER" id="PTHR30349:SF41">
    <property type="entry name" value="INTEGRASE_RECOMBINASE PROTEIN MJ0367-RELATED"/>
    <property type="match status" value="1"/>
</dbReference>
<protein>
    <submittedName>
        <fullName evidence="5">Phage integrase family</fullName>
    </submittedName>
</protein>
<dbReference type="KEGG" id="syw:SYNW1144"/>
<dbReference type="InterPro" id="IPR002104">
    <property type="entry name" value="Integrase_catalytic"/>
</dbReference>
<comment type="similarity">
    <text evidence="1">Belongs to the 'phage' integrase family.</text>
</comment>
<keyword evidence="3" id="KW-0233">DNA recombination</keyword>
<dbReference type="InterPro" id="IPR050090">
    <property type="entry name" value="Tyrosine_recombinase_XerCD"/>
</dbReference>
<keyword evidence="6" id="KW-1185">Reference proteome</keyword>
<sequence length="191" mass="20712">MKSNRHGQSRVLDTNQLDLLISNLSDQYHQLVAEVCRRTGCRVGEATQLTWGMVSESAITFQRGITKGKLASRSVPVTPVLWEALRAWRDVWVVRQGRDPVAGDYLVPGQFAGSCLSTRSFMDALEKAAAESGLEGVSSHSFRRSALTSAHSAGVPLRVLMALSGHKSMSALQRYLEVTPAQRVAAAAAFA</sequence>
<dbReference type="HOGENOM" id="CLU_027562_29_2_3"/>
<evidence type="ECO:0000259" key="4">
    <source>
        <dbReference type="PROSITE" id="PS51898"/>
    </source>
</evidence>
<dbReference type="PANTHER" id="PTHR30349">
    <property type="entry name" value="PHAGE INTEGRASE-RELATED"/>
    <property type="match status" value="1"/>
</dbReference>
<reference evidence="5 6" key="1">
    <citation type="journal article" date="2003" name="Nature">
        <title>The genome of a motile marine Synechococcus.</title>
        <authorList>
            <person name="Palenik B."/>
            <person name="Brahamsha B."/>
            <person name="Larimer F."/>
            <person name="Land M."/>
            <person name="Hauser L."/>
            <person name="Chain P."/>
            <person name="Lamerdin J."/>
            <person name="Regala W."/>
            <person name="Allen E.A."/>
            <person name="McCarren J."/>
            <person name="Paulsen I."/>
            <person name="Dufresne A."/>
            <person name="Partensky F."/>
            <person name="Webb E."/>
            <person name="Waterbury J."/>
        </authorList>
    </citation>
    <scope>NUCLEOTIDE SEQUENCE [LARGE SCALE GENOMIC DNA]</scope>
    <source>
        <strain evidence="5 6">WH8102</strain>
    </source>
</reference>
<dbReference type="RefSeq" id="WP_011128009.1">
    <property type="nucleotide sequence ID" value="NC_005070.1"/>
</dbReference>
<dbReference type="PROSITE" id="PS51898">
    <property type="entry name" value="TYR_RECOMBINASE"/>
    <property type="match status" value="1"/>
</dbReference>
<proteinExistence type="inferred from homology"/>
<dbReference type="GO" id="GO:0015074">
    <property type="term" value="P:DNA integration"/>
    <property type="evidence" value="ECO:0007669"/>
    <property type="project" value="InterPro"/>
</dbReference>
<dbReference type="EMBL" id="BX569692">
    <property type="protein sequence ID" value="CAE07659.1"/>
    <property type="molecule type" value="Genomic_DNA"/>
</dbReference>
<dbReference type="STRING" id="84588.SYNW1144"/>